<proteinExistence type="predicted"/>
<dbReference type="PROSITE" id="PS50943">
    <property type="entry name" value="HTH_CROC1"/>
    <property type="match status" value="1"/>
</dbReference>
<evidence type="ECO:0000313" key="3">
    <source>
        <dbReference type="EMBL" id="GGU46099.1"/>
    </source>
</evidence>
<feature type="region of interest" description="Disordered" evidence="1">
    <location>
        <begin position="82"/>
        <end position="104"/>
    </location>
</feature>
<dbReference type="EMBL" id="BMRP01000002">
    <property type="protein sequence ID" value="GGU46099.1"/>
    <property type="molecule type" value="Genomic_DNA"/>
</dbReference>
<evidence type="ECO:0000256" key="1">
    <source>
        <dbReference type="SAM" id="MobiDB-lite"/>
    </source>
</evidence>
<comment type="caution">
    <text evidence="3">The sequence shown here is derived from an EMBL/GenBank/DDBJ whole genome shotgun (WGS) entry which is preliminary data.</text>
</comment>
<reference evidence="4" key="1">
    <citation type="journal article" date="2019" name="Int. J. Syst. Evol. Microbiol.">
        <title>The Global Catalogue of Microorganisms (GCM) 10K type strain sequencing project: providing services to taxonomists for standard genome sequencing and annotation.</title>
        <authorList>
            <consortium name="The Broad Institute Genomics Platform"/>
            <consortium name="The Broad Institute Genome Sequencing Center for Infectious Disease"/>
            <person name="Wu L."/>
            <person name="Ma J."/>
        </authorList>
    </citation>
    <scope>NUCLEOTIDE SEQUENCE [LARGE SCALE GENOMIC DNA]</scope>
    <source>
        <strain evidence="4">JCM 3399</strain>
    </source>
</reference>
<dbReference type="InterPro" id="IPR001387">
    <property type="entry name" value="Cro/C1-type_HTH"/>
</dbReference>
<feature type="domain" description="HTH cro/C1-type" evidence="2">
    <location>
        <begin position="30"/>
        <end position="78"/>
    </location>
</feature>
<keyword evidence="4" id="KW-1185">Reference proteome</keyword>
<evidence type="ECO:0000313" key="4">
    <source>
        <dbReference type="Proteomes" id="UP000654471"/>
    </source>
</evidence>
<gene>
    <name evidence="3" type="ORF">GCM10010211_06980</name>
</gene>
<dbReference type="Pfam" id="PF13560">
    <property type="entry name" value="HTH_31"/>
    <property type="match status" value="1"/>
</dbReference>
<protein>
    <submittedName>
        <fullName evidence="3">Transcriptional regulator</fullName>
    </submittedName>
</protein>
<feature type="compositionally biased region" description="Basic and acidic residues" evidence="1">
    <location>
        <begin position="82"/>
        <end position="91"/>
    </location>
</feature>
<name>A0ABQ2UQX6_9ACTN</name>
<sequence length="295" mass="31572">MGEFLRSRRARLAPRDVGLPDFGGRRRVPGLRREELARLAGISAGYYTRLEQGIGAARASDAVLDALARVLRLSDAERTHLYGLARPDRSPRRGGGRPDPPEQLRPSVRNMIAALGDAPALVLGRCADILAWNRPAHALLAGHLPYDAPEHAGTRPNAVRMAFLDPRVRALYADPETKLRETVGDLRVLTGRRPDAPELTALIAELTDHSAEFAALWAAHPVRSCAAHTRGYRHPVAGPLTLTDEVLTLPDDAGQRVVIYHAQPGSPSAAALHRLTAAAAGAAALPPLSAAGPRT</sequence>
<dbReference type="SUPFAM" id="SSF47413">
    <property type="entry name" value="lambda repressor-like DNA-binding domains"/>
    <property type="match status" value="1"/>
</dbReference>
<dbReference type="SMART" id="SM00530">
    <property type="entry name" value="HTH_XRE"/>
    <property type="match status" value="1"/>
</dbReference>
<dbReference type="Pfam" id="PF17765">
    <property type="entry name" value="MLTR_LBD"/>
    <property type="match status" value="1"/>
</dbReference>
<dbReference type="Proteomes" id="UP000654471">
    <property type="component" value="Unassembled WGS sequence"/>
</dbReference>
<dbReference type="PANTHER" id="PTHR35010:SF2">
    <property type="entry name" value="BLL4672 PROTEIN"/>
    <property type="match status" value="1"/>
</dbReference>
<dbReference type="Gene3D" id="1.10.260.40">
    <property type="entry name" value="lambda repressor-like DNA-binding domains"/>
    <property type="match status" value="1"/>
</dbReference>
<accession>A0ABQ2UQX6</accession>
<dbReference type="Gene3D" id="3.30.450.180">
    <property type="match status" value="1"/>
</dbReference>
<dbReference type="InterPro" id="IPR010982">
    <property type="entry name" value="Lambda_DNA-bd_dom_sf"/>
</dbReference>
<dbReference type="InterPro" id="IPR041413">
    <property type="entry name" value="MLTR_LBD"/>
</dbReference>
<organism evidence="3 4">
    <name type="scientific">Streptomyces albospinus</name>
    <dbReference type="NCBI Taxonomy" id="285515"/>
    <lineage>
        <taxon>Bacteria</taxon>
        <taxon>Bacillati</taxon>
        <taxon>Actinomycetota</taxon>
        <taxon>Actinomycetes</taxon>
        <taxon>Kitasatosporales</taxon>
        <taxon>Streptomycetaceae</taxon>
        <taxon>Streptomyces</taxon>
    </lineage>
</organism>
<dbReference type="CDD" id="cd00093">
    <property type="entry name" value="HTH_XRE"/>
    <property type="match status" value="1"/>
</dbReference>
<evidence type="ECO:0000259" key="2">
    <source>
        <dbReference type="PROSITE" id="PS50943"/>
    </source>
</evidence>
<dbReference type="PANTHER" id="PTHR35010">
    <property type="entry name" value="BLL4672 PROTEIN-RELATED"/>
    <property type="match status" value="1"/>
</dbReference>